<dbReference type="AlphaFoldDB" id="A0A2J0PEJ0"/>
<reference evidence="1 2" key="1">
    <citation type="journal article" date="2017" name="J. Antimicrob. Chemother.">
        <title>Characterization of the population structure, drug resistance mechanisms and plasmids of the community-associated Enterobacter cloacae complex in China.</title>
        <authorList>
            <person name="Zhou K."/>
            <person name="Yu W."/>
            <person name="Cao X."/>
            <person name="Shen P."/>
            <person name="Lu H."/>
            <person name="Luo Q."/>
            <person name="Rossen J.W.A."/>
            <person name="Xiao Y."/>
        </authorList>
    </citation>
    <scope>NUCLEOTIDE SEQUENCE [LARGE SCALE GENOMIC DNA]</scope>
    <source>
        <strain evidence="1">ECC1097</strain>
    </source>
</reference>
<protein>
    <submittedName>
        <fullName evidence="1">Uncharacterized protein</fullName>
    </submittedName>
</protein>
<comment type="caution">
    <text evidence="1">The sequence shown here is derived from an EMBL/GenBank/DDBJ whole genome shotgun (WGS) entry which is preliminary data.</text>
</comment>
<name>A0A2J0PEJ0_9ENTR</name>
<dbReference type="Proteomes" id="UP000230495">
    <property type="component" value="Unassembled WGS sequence"/>
</dbReference>
<accession>A0A2J0PEJ0</accession>
<sequence>MAIQYFAEYLLYVFITSQLFLCGSPQKNVGALFAIQVHNKAFLKATNCISQDKSSSTAFILKRKIYISFILF</sequence>
<evidence type="ECO:0000313" key="2">
    <source>
        <dbReference type="Proteomes" id="UP000230495"/>
    </source>
</evidence>
<dbReference type="EMBL" id="NEEU01000022">
    <property type="protein sequence ID" value="PJD68897.1"/>
    <property type="molecule type" value="Genomic_DNA"/>
</dbReference>
<organism evidence="1">
    <name type="scientific">Enterobacter kobei</name>
    <dbReference type="NCBI Taxonomy" id="208224"/>
    <lineage>
        <taxon>Bacteria</taxon>
        <taxon>Pseudomonadati</taxon>
        <taxon>Pseudomonadota</taxon>
        <taxon>Gammaproteobacteria</taxon>
        <taxon>Enterobacterales</taxon>
        <taxon>Enterobacteriaceae</taxon>
        <taxon>Enterobacter</taxon>
        <taxon>Enterobacter cloacae complex</taxon>
    </lineage>
</organism>
<evidence type="ECO:0000313" key="1">
    <source>
        <dbReference type="EMBL" id="PJD68897.1"/>
    </source>
</evidence>
<proteinExistence type="predicted"/>
<gene>
    <name evidence="1" type="ORF">B9Q37_21995</name>
</gene>